<keyword evidence="12" id="KW-0028">Amino-acid biosynthesis</keyword>
<evidence type="ECO:0000256" key="1">
    <source>
        <dbReference type="ARBA" id="ARBA00001933"/>
    </source>
</evidence>
<proteinExistence type="inferred from homology"/>
<dbReference type="PANTHER" id="PTHR10314">
    <property type="entry name" value="CYSTATHIONINE BETA-SYNTHASE"/>
    <property type="match status" value="1"/>
</dbReference>
<dbReference type="AlphaFoldDB" id="A0A0L7QR91"/>
<evidence type="ECO:0000259" key="14">
    <source>
        <dbReference type="Pfam" id="PF00571"/>
    </source>
</evidence>
<organism evidence="15 16">
    <name type="scientific">Habropoda laboriosa</name>
    <dbReference type="NCBI Taxonomy" id="597456"/>
    <lineage>
        <taxon>Eukaryota</taxon>
        <taxon>Metazoa</taxon>
        <taxon>Ecdysozoa</taxon>
        <taxon>Arthropoda</taxon>
        <taxon>Hexapoda</taxon>
        <taxon>Insecta</taxon>
        <taxon>Pterygota</taxon>
        <taxon>Neoptera</taxon>
        <taxon>Endopterygota</taxon>
        <taxon>Hymenoptera</taxon>
        <taxon>Apocrita</taxon>
        <taxon>Aculeata</taxon>
        <taxon>Apoidea</taxon>
        <taxon>Anthophila</taxon>
        <taxon>Apidae</taxon>
        <taxon>Habropoda</taxon>
    </lineage>
</organism>
<evidence type="ECO:0000256" key="9">
    <source>
        <dbReference type="ARBA" id="ARBA00026192"/>
    </source>
</evidence>
<dbReference type="Pfam" id="PF00571">
    <property type="entry name" value="CBS"/>
    <property type="match status" value="1"/>
</dbReference>
<dbReference type="Gene3D" id="3.40.50.1100">
    <property type="match status" value="2"/>
</dbReference>
<evidence type="ECO:0000256" key="5">
    <source>
        <dbReference type="ARBA" id="ARBA00022898"/>
    </source>
</evidence>
<dbReference type="CDD" id="cd01561">
    <property type="entry name" value="CBS_like"/>
    <property type="match status" value="1"/>
</dbReference>
<evidence type="ECO:0000313" key="16">
    <source>
        <dbReference type="Proteomes" id="UP000053825"/>
    </source>
</evidence>
<keyword evidence="16" id="KW-1185">Reference proteome</keyword>
<dbReference type="InterPro" id="IPR001926">
    <property type="entry name" value="TrpB-like_PALP"/>
</dbReference>
<evidence type="ECO:0000256" key="7">
    <source>
        <dbReference type="ARBA" id="ARBA00023192"/>
    </source>
</evidence>
<feature type="domain" description="CBS" evidence="14">
    <location>
        <begin position="438"/>
        <end position="492"/>
    </location>
</feature>
<protein>
    <recommendedName>
        <fullName evidence="9 12">Cystathionine beta-synthase</fullName>
        <ecNumber evidence="4 12">4.2.1.22</ecNumber>
    </recommendedName>
</protein>
<dbReference type="STRING" id="597456.A0A0L7QR91"/>
<evidence type="ECO:0000256" key="8">
    <source>
        <dbReference type="ARBA" id="ARBA00023239"/>
    </source>
</evidence>
<comment type="cofactor">
    <cofactor evidence="1 12">
        <name>pyridoxal 5'-phosphate</name>
        <dbReference type="ChEBI" id="CHEBI:597326"/>
    </cofactor>
</comment>
<dbReference type="GO" id="GO:0005737">
    <property type="term" value="C:cytoplasm"/>
    <property type="evidence" value="ECO:0007669"/>
    <property type="project" value="InterPro"/>
</dbReference>
<dbReference type="EC" id="4.2.1.22" evidence="4 12"/>
<sequence length="507" mass="56338">MEFKRPDNPSRCTWEINATNSPHTCRMENADLNNIMPDILTAIGQTPLIKMNNIPKSYGIKCEMYVKCEFLNPGGSVKDRIAYRMIQDAEESGLLKPGYTIIEPTSGNTGIGLAMAAAVRGYRCIIVIPEKMSDEKISTLRALGAEIVRTPTEASWDSPEAHINVAQKLQKEIPNSIILDQYTNPGNPLAHYDKTATEIWRQCEGKIDYLIAGAGTGGTISGIGRKLKELSPDVQIVAVDPKGSILDPSTESQDEIGFYEVEGIGYDFIPTVLDRSVIDKWIKTEDCESLNAAKMLISQEGLLCGGSSGAALVAALKIAKDLPEGKRIVIILPDGIRNYMTKFVSDHWMEIREFLEPRCQIETNKWWWNLQVSKLSFEKVSLLKENTVTYQEAIHLLKNTDCYVLVIGDNDLHVKGVITLNKIMSNIISGAVSYTDFVEHAMAKQYIKVKLSTTLGQLARILEKESYAIILDEKRNNAFVGIVNQFHILNFITENNGAKTTNNSLTS</sequence>
<evidence type="ECO:0000256" key="12">
    <source>
        <dbReference type="RuleBase" id="RU361204"/>
    </source>
</evidence>
<dbReference type="InterPro" id="IPR050214">
    <property type="entry name" value="Cys_Synth/Cystath_Beta-Synth"/>
</dbReference>
<dbReference type="SUPFAM" id="SSF54631">
    <property type="entry name" value="CBS-domain pair"/>
    <property type="match status" value="1"/>
</dbReference>
<dbReference type="NCBIfam" id="TIGR01137">
    <property type="entry name" value="cysta_beta"/>
    <property type="match status" value="1"/>
</dbReference>
<dbReference type="InterPro" id="IPR046342">
    <property type="entry name" value="CBS_dom_sf"/>
</dbReference>
<keyword evidence="7 12" id="KW-0198">Cysteine biosynthesis</keyword>
<dbReference type="InterPro" id="IPR000644">
    <property type="entry name" value="CBS_dom"/>
</dbReference>
<evidence type="ECO:0000256" key="11">
    <source>
        <dbReference type="ARBA" id="ARBA00047490"/>
    </source>
</evidence>
<dbReference type="Pfam" id="PF00291">
    <property type="entry name" value="PALP"/>
    <property type="match status" value="1"/>
</dbReference>
<dbReference type="GO" id="GO:0004122">
    <property type="term" value="F:cystathionine beta-synthase activity"/>
    <property type="evidence" value="ECO:0007669"/>
    <property type="project" value="UniProtKB-UniRule"/>
</dbReference>
<dbReference type="GO" id="GO:0019343">
    <property type="term" value="P:cysteine biosynthetic process via cystathionine"/>
    <property type="evidence" value="ECO:0007669"/>
    <property type="project" value="UniProtKB-UniRule"/>
</dbReference>
<dbReference type="Gene3D" id="3.10.580.10">
    <property type="entry name" value="CBS-domain"/>
    <property type="match status" value="1"/>
</dbReference>
<dbReference type="EMBL" id="KQ414784">
    <property type="protein sequence ID" value="KOC61145.1"/>
    <property type="molecule type" value="Genomic_DNA"/>
</dbReference>
<evidence type="ECO:0000259" key="13">
    <source>
        <dbReference type="Pfam" id="PF00291"/>
    </source>
</evidence>
<name>A0A0L7QR91_9HYME</name>
<gene>
    <name evidence="15" type="ORF">WH47_04411</name>
</gene>
<dbReference type="GO" id="GO:0030170">
    <property type="term" value="F:pyridoxal phosphate binding"/>
    <property type="evidence" value="ECO:0007669"/>
    <property type="project" value="UniProtKB-ARBA"/>
</dbReference>
<dbReference type="UniPathway" id="UPA00136">
    <property type="reaction ID" value="UER00201"/>
</dbReference>
<dbReference type="InterPro" id="IPR005857">
    <property type="entry name" value="Cysta_beta_synth"/>
</dbReference>
<evidence type="ECO:0000256" key="4">
    <source>
        <dbReference type="ARBA" id="ARBA00012041"/>
    </source>
</evidence>
<dbReference type="PROSITE" id="PS00901">
    <property type="entry name" value="CYS_SYNTHASE"/>
    <property type="match status" value="1"/>
</dbReference>
<comment type="function">
    <text evidence="10">Hydro-lyase catalyzing the first step of the transsulfuration pathway, where the hydroxyl group of L-serine is displaced by L-homocysteine in a beta-replacement reaction to form L-cystathionine, the precursor of L-cysteine. This catabolic route allows the elimination of L-methionine and the toxic metabolite L-homocysteine. Also involved in the production of hydrogen sulfide, a gasotransmitter with signaling and cytoprotective effects on neurons.</text>
</comment>
<dbReference type="InterPro" id="IPR001216">
    <property type="entry name" value="P-phosphate_BS"/>
</dbReference>
<dbReference type="SUPFAM" id="SSF53686">
    <property type="entry name" value="Tryptophan synthase beta subunit-like PLP-dependent enzymes"/>
    <property type="match status" value="1"/>
</dbReference>
<accession>A0A0L7QR91</accession>
<reference evidence="15 16" key="1">
    <citation type="submission" date="2015-07" db="EMBL/GenBank/DDBJ databases">
        <title>The genome of Habropoda laboriosa.</title>
        <authorList>
            <person name="Pan H."/>
            <person name="Kapheim K."/>
        </authorList>
    </citation>
    <scope>NUCLEOTIDE SEQUENCE [LARGE SCALE GENOMIC DNA]</scope>
    <source>
        <strain evidence="15">0110345459</strain>
    </source>
</reference>
<comment type="pathway">
    <text evidence="2">Amino-acid biosynthesis; L-cysteine biosynthesis; L-cysteine from L-homocysteine and L-serine: step 1/2.</text>
</comment>
<dbReference type="Proteomes" id="UP000053825">
    <property type="component" value="Unassembled WGS sequence"/>
</dbReference>
<evidence type="ECO:0000256" key="2">
    <source>
        <dbReference type="ARBA" id="ARBA00005003"/>
    </source>
</evidence>
<comment type="similarity">
    <text evidence="3 12">Belongs to the cysteine synthase/cystathionine beta-synthase family.</text>
</comment>
<keyword evidence="5 12" id="KW-0663">Pyridoxal phosphate</keyword>
<feature type="domain" description="Tryptophan synthase beta chain-like PALP" evidence="13">
    <location>
        <begin position="40"/>
        <end position="334"/>
    </location>
</feature>
<dbReference type="GO" id="GO:0006535">
    <property type="term" value="P:cysteine biosynthetic process from serine"/>
    <property type="evidence" value="ECO:0007669"/>
    <property type="project" value="UniProtKB-UniRule"/>
</dbReference>
<comment type="catalytic activity">
    <reaction evidence="11 12">
        <text>L-homocysteine + L-serine = L,L-cystathionine + H2O</text>
        <dbReference type="Rhea" id="RHEA:10112"/>
        <dbReference type="ChEBI" id="CHEBI:15377"/>
        <dbReference type="ChEBI" id="CHEBI:33384"/>
        <dbReference type="ChEBI" id="CHEBI:58161"/>
        <dbReference type="ChEBI" id="CHEBI:58199"/>
        <dbReference type="EC" id="4.2.1.22"/>
    </reaction>
</comment>
<dbReference type="OrthoDB" id="728at2759"/>
<dbReference type="FunFam" id="3.40.50.1100:FF:000003">
    <property type="entry name" value="Cystathionine beta-synthase"/>
    <property type="match status" value="1"/>
</dbReference>
<dbReference type="InterPro" id="IPR036052">
    <property type="entry name" value="TrpB-like_PALP_sf"/>
</dbReference>
<keyword evidence="6 12" id="KW-0129">CBS domain</keyword>
<evidence type="ECO:0000256" key="6">
    <source>
        <dbReference type="ARBA" id="ARBA00023122"/>
    </source>
</evidence>
<evidence type="ECO:0000256" key="10">
    <source>
        <dbReference type="ARBA" id="ARBA00045425"/>
    </source>
</evidence>
<evidence type="ECO:0000313" key="15">
    <source>
        <dbReference type="EMBL" id="KOC61145.1"/>
    </source>
</evidence>
<dbReference type="FunFam" id="3.40.50.1100:FF:000118">
    <property type="entry name" value="Related to CYS4-cystathionine beta-synthase"/>
    <property type="match status" value="1"/>
</dbReference>
<keyword evidence="8 12" id="KW-0456">Lyase</keyword>
<evidence type="ECO:0000256" key="3">
    <source>
        <dbReference type="ARBA" id="ARBA00007103"/>
    </source>
</evidence>